<evidence type="ECO:0000313" key="2">
    <source>
        <dbReference type="EMBL" id="XBM01939.1"/>
    </source>
</evidence>
<dbReference type="RefSeq" id="WP_348946175.1">
    <property type="nucleotide sequence ID" value="NZ_CP157355.1"/>
</dbReference>
<dbReference type="EMBL" id="CP157355">
    <property type="protein sequence ID" value="XBM01939.1"/>
    <property type="molecule type" value="Genomic_DNA"/>
</dbReference>
<dbReference type="SUPFAM" id="SSF50952">
    <property type="entry name" value="Soluble quinoprotein glucose dehydrogenase"/>
    <property type="match status" value="1"/>
</dbReference>
<feature type="domain" description="Glucose/Sorbosone dehydrogenase" evidence="1">
    <location>
        <begin position="60"/>
        <end position="388"/>
    </location>
</feature>
<dbReference type="GO" id="GO:0016491">
    <property type="term" value="F:oxidoreductase activity"/>
    <property type="evidence" value="ECO:0007669"/>
    <property type="project" value="UniProtKB-KW"/>
</dbReference>
<dbReference type="InterPro" id="IPR011042">
    <property type="entry name" value="6-blade_b-propeller_TolB-like"/>
</dbReference>
<sequence length="393" mass="43232">MPALPETHHAHRGLPRIGLIDARTMLLIGLGLLSAAAAASDEIIRSERHDFRVKTLTRGLDHPWALAFLPDGRMLVSERPGRLRLIAANGELDPRPVAGLPPVVASGQGGLLDVVLHPDFAKNRWVYFSYAGREGRGTATHVARGQWVSDSSGHRLNNVQQIYRQRPVSSSGVHFGSRLVFDRQGMLLITQGDRGDKDRAQQLDDLAGKAVRLHDDGRFPAEVAFAQKPEVYSYGHRNMQGAAIYPSTGELWATEHGPQGGDELNIVRAGRNYGWPVITYGVNYGLGTKIGEGKAKAGMKQPVYQWTPSIAPSGLAFYQGKAFPRWQGQLFVGALKYQMLVRLELNGNRVVHEERLLKDLLGRIRDVRVGADGLIYLLTDAADGALLRLEPVR</sequence>
<keyword evidence="2" id="KW-0560">Oxidoreductase</keyword>
<name>A0AAU7FD88_9NEIS</name>
<dbReference type="KEGG" id="cmav:ABHF33_06650"/>
<dbReference type="InterPro" id="IPR012938">
    <property type="entry name" value="Glc/Sorbosone_DH"/>
</dbReference>
<reference evidence="2" key="1">
    <citation type="submission" date="2024-05" db="EMBL/GenBank/DDBJ databases">
        <authorList>
            <person name="Yang L."/>
            <person name="Pan L."/>
        </authorList>
    </citation>
    <scope>NUCLEOTIDE SEQUENCE</scope>
    <source>
        <strain evidence="2">FCG-7</strain>
    </source>
</reference>
<dbReference type="Pfam" id="PF07995">
    <property type="entry name" value="GSDH"/>
    <property type="match status" value="1"/>
</dbReference>
<dbReference type="InterPro" id="IPR011041">
    <property type="entry name" value="Quinoprot_gluc/sorb_DH_b-prop"/>
</dbReference>
<evidence type="ECO:0000259" key="1">
    <source>
        <dbReference type="Pfam" id="PF07995"/>
    </source>
</evidence>
<proteinExistence type="predicted"/>
<dbReference type="AlphaFoldDB" id="A0AAU7FD88"/>
<dbReference type="Gene3D" id="2.120.10.30">
    <property type="entry name" value="TolB, C-terminal domain"/>
    <property type="match status" value="1"/>
</dbReference>
<accession>A0AAU7FD88</accession>
<dbReference type="PANTHER" id="PTHR19328">
    <property type="entry name" value="HEDGEHOG-INTERACTING PROTEIN"/>
    <property type="match status" value="1"/>
</dbReference>
<dbReference type="EC" id="1.1.5.-" evidence="2"/>
<organism evidence="2">
    <name type="scientific">Chitinibacter mangrovi</name>
    <dbReference type="NCBI Taxonomy" id="3153927"/>
    <lineage>
        <taxon>Bacteria</taxon>
        <taxon>Pseudomonadati</taxon>
        <taxon>Pseudomonadota</taxon>
        <taxon>Betaproteobacteria</taxon>
        <taxon>Neisseriales</taxon>
        <taxon>Chitinibacteraceae</taxon>
        <taxon>Chitinibacter</taxon>
    </lineage>
</organism>
<dbReference type="PANTHER" id="PTHR19328:SF75">
    <property type="entry name" value="ALDOSE SUGAR DEHYDROGENASE YLII"/>
    <property type="match status" value="1"/>
</dbReference>
<protein>
    <submittedName>
        <fullName evidence="2">PQQ-dependent sugar dehydrogenase</fullName>
        <ecNumber evidence="2">1.1.5.-</ecNumber>
    </submittedName>
</protein>
<gene>
    <name evidence="2" type="ORF">ABHF33_06650</name>
</gene>